<evidence type="ECO:0000313" key="8">
    <source>
        <dbReference type="Proteomes" id="UP000194948"/>
    </source>
</evidence>
<evidence type="ECO:0000256" key="2">
    <source>
        <dbReference type="ARBA" id="ARBA00023012"/>
    </source>
</evidence>
<dbReference type="PANTHER" id="PTHR37299:SF3">
    <property type="entry name" value="STAGE 0 SPORULATION PROTEIN A HOMOLOG"/>
    <property type="match status" value="1"/>
</dbReference>
<name>A0AAQ3W9X1_9ENTE</name>
<keyword evidence="1" id="KW-0963">Cytoplasm</keyword>
<sequence length="250" mass="28451">MSLCAKIYVIEDDYEYRKRIIQSLNDYHSNFVNFDISSIDNHLFFFKDLQTLSITDTDVFIFDIDLKTTFTGIDLATEVRKKNHNCSIIFLTSLEDKAISIINSDIFPIGYIVKDGTSQANMNNSIHKLLTKVEHQLKDFWTENPDIVTLKNGAEKIYINCKNVLYIESLKGVRGQILIKTFSEEIIINGHIGKIKKLLPQDYLMTSLLSYIINLSTIATLDRANGIVSFSNGEQLNVGISIIDKIKKAL</sequence>
<evidence type="ECO:0000313" key="7">
    <source>
        <dbReference type="EMBL" id="WYK00166.1"/>
    </source>
</evidence>
<gene>
    <name evidence="7" type="ORF">A5821_001260</name>
</gene>
<dbReference type="Gene3D" id="3.40.50.2300">
    <property type="match status" value="1"/>
</dbReference>
<evidence type="ECO:0000256" key="3">
    <source>
        <dbReference type="ARBA" id="ARBA00023159"/>
    </source>
</evidence>
<evidence type="ECO:0000256" key="1">
    <source>
        <dbReference type="ARBA" id="ARBA00022490"/>
    </source>
</evidence>
<dbReference type="EMBL" id="CP147244">
    <property type="protein sequence ID" value="WYK00166.1"/>
    <property type="molecule type" value="Genomic_DNA"/>
</dbReference>
<dbReference type="Proteomes" id="UP000194948">
    <property type="component" value="Chromosome"/>
</dbReference>
<dbReference type="InterPro" id="IPR011006">
    <property type="entry name" value="CheY-like_superfamily"/>
</dbReference>
<dbReference type="GO" id="GO:0000156">
    <property type="term" value="F:phosphorelay response regulator activity"/>
    <property type="evidence" value="ECO:0007669"/>
    <property type="project" value="InterPro"/>
</dbReference>
<dbReference type="PROSITE" id="PS50110">
    <property type="entry name" value="RESPONSE_REGULATORY"/>
    <property type="match status" value="1"/>
</dbReference>
<dbReference type="SUPFAM" id="SSF52172">
    <property type="entry name" value="CheY-like"/>
    <property type="match status" value="1"/>
</dbReference>
<keyword evidence="3" id="KW-0010">Activator</keyword>
<protein>
    <submittedName>
        <fullName evidence="7">Two-component system, LytTR family, response regulator AgrA</fullName>
    </submittedName>
</protein>
<dbReference type="Gene3D" id="2.40.50.1020">
    <property type="entry name" value="LytTr DNA-binding domain"/>
    <property type="match status" value="1"/>
</dbReference>
<dbReference type="GO" id="GO:0003677">
    <property type="term" value="F:DNA binding"/>
    <property type="evidence" value="ECO:0007669"/>
    <property type="project" value="InterPro"/>
</dbReference>
<keyword evidence="8" id="KW-1185">Reference proteome</keyword>
<dbReference type="Pfam" id="PF04397">
    <property type="entry name" value="LytTR"/>
    <property type="match status" value="1"/>
</dbReference>
<feature type="modified residue" description="4-aspartylphosphate" evidence="5">
    <location>
        <position position="63"/>
    </location>
</feature>
<dbReference type="AlphaFoldDB" id="A0AAQ3W9X1"/>
<proteinExistence type="predicted"/>
<dbReference type="PANTHER" id="PTHR37299">
    <property type="entry name" value="TRANSCRIPTIONAL REGULATOR-RELATED"/>
    <property type="match status" value="1"/>
</dbReference>
<accession>A0AAQ3W9X1</accession>
<reference evidence="7" key="2">
    <citation type="submission" date="2024-03" db="EMBL/GenBank/DDBJ databases">
        <title>The Genome Sequence of Enterococcus sp. DIV0205d.</title>
        <authorList>
            <consortium name="The Broad Institute Genomics Platform"/>
            <consortium name="The Broad Institute Microbial Omics Core"/>
            <consortium name="The Broad Institute Genomic Center for Infectious Diseases"/>
            <person name="Earl A."/>
            <person name="Manson A."/>
            <person name="Gilmore M."/>
            <person name="Schwartman J."/>
            <person name="Shea T."/>
            <person name="Abouelleil A."/>
            <person name="Cao P."/>
            <person name="Chapman S."/>
            <person name="Cusick C."/>
            <person name="Young S."/>
            <person name="Neafsey D."/>
            <person name="Nusbaum C."/>
            <person name="Birren B."/>
        </authorList>
    </citation>
    <scope>NUCLEOTIDE SEQUENCE</scope>
    <source>
        <strain evidence="7">7F3_DIV0205</strain>
    </source>
</reference>
<evidence type="ECO:0000259" key="6">
    <source>
        <dbReference type="PROSITE" id="PS50110"/>
    </source>
</evidence>
<evidence type="ECO:0000256" key="5">
    <source>
        <dbReference type="PROSITE-ProRule" id="PRU00169"/>
    </source>
</evidence>
<dbReference type="Pfam" id="PF00072">
    <property type="entry name" value="Response_reg"/>
    <property type="match status" value="1"/>
</dbReference>
<dbReference type="SMART" id="SM00850">
    <property type="entry name" value="LytTR"/>
    <property type="match status" value="1"/>
</dbReference>
<dbReference type="RefSeq" id="WP_086313727.1">
    <property type="nucleotide sequence ID" value="NZ_CP147244.1"/>
</dbReference>
<dbReference type="InterPro" id="IPR046947">
    <property type="entry name" value="LytR-like"/>
</dbReference>
<feature type="domain" description="Response regulatory" evidence="6">
    <location>
        <begin position="6"/>
        <end position="129"/>
    </location>
</feature>
<keyword evidence="5" id="KW-0597">Phosphoprotein</keyword>
<keyword evidence="2" id="KW-0902">Two-component regulatory system</keyword>
<reference evidence="7" key="1">
    <citation type="submission" date="2017-05" db="EMBL/GenBank/DDBJ databases">
        <authorList>
            <consortium name="The Broad Institute Genomics Platform"/>
            <consortium name="The Broad Institute Genomic Center for Infectious Diseases"/>
            <person name="Earl A."/>
            <person name="Manson A."/>
            <person name="Schwartman J."/>
            <person name="Gilmore M."/>
            <person name="Abouelleil A."/>
            <person name="Cao P."/>
            <person name="Chapman S."/>
            <person name="Cusick C."/>
            <person name="Shea T."/>
            <person name="Young S."/>
            <person name="Neafsey D."/>
            <person name="Nusbaum C."/>
            <person name="Birren B."/>
        </authorList>
    </citation>
    <scope>NUCLEOTIDE SEQUENCE</scope>
    <source>
        <strain evidence="7">7F3_DIV0205</strain>
    </source>
</reference>
<comment type="function">
    <text evidence="4">Required for high-level post-exponential phase expression of a series of secreted proteins.</text>
</comment>
<evidence type="ECO:0000256" key="4">
    <source>
        <dbReference type="ARBA" id="ARBA00037164"/>
    </source>
</evidence>
<organism evidence="7 8">
    <name type="scientific">Candidatus Enterococcus palustris</name>
    <dbReference type="NCBI Taxonomy" id="1834189"/>
    <lineage>
        <taxon>Bacteria</taxon>
        <taxon>Bacillati</taxon>
        <taxon>Bacillota</taxon>
        <taxon>Bacilli</taxon>
        <taxon>Lactobacillales</taxon>
        <taxon>Enterococcaceae</taxon>
        <taxon>Enterococcus</taxon>
    </lineage>
</organism>
<dbReference type="InterPro" id="IPR007492">
    <property type="entry name" value="LytTR_DNA-bd_dom"/>
</dbReference>
<dbReference type="InterPro" id="IPR001789">
    <property type="entry name" value="Sig_transdc_resp-reg_receiver"/>
</dbReference>